<sequence length="229" mass="25381">MNLGRIVISKQVNANPSGSVIFLHGSGDTGNGVRMWIHQLLGKEMQFPHLRLLFPTAPVLPYTPMGGSLSNVWFDRQDICPEVPECVESINSSGEALKHLIQKEVEDGIPMDRIIIGGFSMGGAMAMHLAYRILPEVAGCFAISSFLNESSVVYESMKKNSERKYPPLTFMHGDADSLVPSEWGMDTFQNLKKLGVEGSFSVKKNVMHELSKEELLELTNWVNSKLPQS</sequence>
<dbReference type="GO" id="GO:0052689">
    <property type="term" value="F:carboxylic ester hydrolase activity"/>
    <property type="evidence" value="ECO:0007669"/>
    <property type="project" value="TreeGrafter"/>
</dbReference>
<dbReference type="EC" id="3.1.2.22" evidence="2"/>
<dbReference type="GO" id="GO:0008474">
    <property type="term" value="F:palmitoyl-(protein) hydrolase activity"/>
    <property type="evidence" value="ECO:0007669"/>
    <property type="project" value="UniProtKB-EC"/>
</dbReference>
<evidence type="ECO:0000313" key="5">
    <source>
        <dbReference type="EMBL" id="KAG8233794.1"/>
    </source>
</evidence>
<dbReference type="PANTHER" id="PTHR10655">
    <property type="entry name" value="LYSOPHOSPHOLIPASE-RELATED"/>
    <property type="match status" value="1"/>
</dbReference>
<dbReference type="InterPro" id="IPR050565">
    <property type="entry name" value="LYPA1-2/EST-like"/>
</dbReference>
<dbReference type="PANTHER" id="PTHR10655:SF17">
    <property type="entry name" value="LYSOPHOSPHOLIPASE-LIKE PROTEIN 1"/>
    <property type="match status" value="1"/>
</dbReference>
<comment type="caution">
    <text evidence="5">The sequence shown here is derived from an EMBL/GenBank/DDBJ whole genome shotgun (WGS) entry which is preliminary data.</text>
</comment>
<dbReference type="Gene3D" id="3.40.50.1820">
    <property type="entry name" value="alpha/beta hydrolase"/>
    <property type="match status" value="1"/>
</dbReference>
<dbReference type="OrthoDB" id="2418081at2759"/>
<feature type="domain" description="Phospholipase/carboxylesterase/thioesterase" evidence="4">
    <location>
        <begin position="15"/>
        <end position="223"/>
    </location>
</feature>
<organism evidence="5 6">
    <name type="scientific">Ladona fulva</name>
    <name type="common">Scarce chaser dragonfly</name>
    <name type="synonym">Libellula fulva</name>
    <dbReference type="NCBI Taxonomy" id="123851"/>
    <lineage>
        <taxon>Eukaryota</taxon>
        <taxon>Metazoa</taxon>
        <taxon>Ecdysozoa</taxon>
        <taxon>Arthropoda</taxon>
        <taxon>Hexapoda</taxon>
        <taxon>Insecta</taxon>
        <taxon>Pterygota</taxon>
        <taxon>Palaeoptera</taxon>
        <taxon>Odonata</taxon>
        <taxon>Epiprocta</taxon>
        <taxon>Anisoptera</taxon>
        <taxon>Libelluloidea</taxon>
        <taxon>Libellulidae</taxon>
        <taxon>Ladona</taxon>
    </lineage>
</organism>
<accession>A0A8K0P7N4</accession>
<dbReference type="AlphaFoldDB" id="A0A8K0P7N4"/>
<evidence type="ECO:0000259" key="4">
    <source>
        <dbReference type="Pfam" id="PF02230"/>
    </source>
</evidence>
<dbReference type="GO" id="GO:0005737">
    <property type="term" value="C:cytoplasm"/>
    <property type="evidence" value="ECO:0007669"/>
    <property type="project" value="TreeGrafter"/>
</dbReference>
<dbReference type="InterPro" id="IPR029058">
    <property type="entry name" value="AB_hydrolase_fold"/>
</dbReference>
<reference evidence="5" key="2">
    <citation type="submission" date="2017-10" db="EMBL/GenBank/DDBJ databases">
        <title>Ladona fulva Genome sequencing and assembly.</title>
        <authorList>
            <person name="Murali S."/>
            <person name="Richards S."/>
            <person name="Bandaranaike D."/>
            <person name="Bellair M."/>
            <person name="Blankenburg K."/>
            <person name="Chao H."/>
            <person name="Dinh H."/>
            <person name="Doddapaneni H."/>
            <person name="Dugan-Rocha S."/>
            <person name="Elkadiri S."/>
            <person name="Gnanaolivu R."/>
            <person name="Hernandez B."/>
            <person name="Skinner E."/>
            <person name="Javaid M."/>
            <person name="Lee S."/>
            <person name="Li M."/>
            <person name="Ming W."/>
            <person name="Munidasa M."/>
            <person name="Muniz J."/>
            <person name="Nguyen L."/>
            <person name="Hughes D."/>
            <person name="Osuji N."/>
            <person name="Pu L.-L."/>
            <person name="Puazo M."/>
            <person name="Qu C."/>
            <person name="Quiroz J."/>
            <person name="Raj R."/>
            <person name="Weissenberger G."/>
            <person name="Xin Y."/>
            <person name="Zou X."/>
            <person name="Han Y."/>
            <person name="Worley K."/>
            <person name="Muzny D."/>
            <person name="Gibbs R."/>
        </authorList>
    </citation>
    <scope>NUCLEOTIDE SEQUENCE</scope>
    <source>
        <strain evidence="5">Sampled in the wild</strain>
    </source>
</reference>
<dbReference type="Proteomes" id="UP000792457">
    <property type="component" value="Unassembled WGS sequence"/>
</dbReference>
<dbReference type="EMBL" id="KZ308747">
    <property type="protein sequence ID" value="KAG8233794.1"/>
    <property type="molecule type" value="Genomic_DNA"/>
</dbReference>
<comment type="similarity">
    <text evidence="1">Belongs to the AB hydrolase superfamily. AB hydrolase 2 family.</text>
</comment>
<keyword evidence="6" id="KW-1185">Reference proteome</keyword>
<gene>
    <name evidence="5" type="ORF">J437_LFUL008014</name>
</gene>
<evidence type="ECO:0000313" key="6">
    <source>
        <dbReference type="Proteomes" id="UP000792457"/>
    </source>
</evidence>
<protein>
    <recommendedName>
        <fullName evidence="2">palmitoyl-protein hydrolase</fullName>
        <ecNumber evidence="2">3.1.2.22</ecNumber>
    </recommendedName>
</protein>
<reference evidence="5" key="1">
    <citation type="submission" date="2013-04" db="EMBL/GenBank/DDBJ databases">
        <authorList>
            <person name="Qu J."/>
            <person name="Murali S.C."/>
            <person name="Bandaranaike D."/>
            <person name="Bellair M."/>
            <person name="Blankenburg K."/>
            <person name="Chao H."/>
            <person name="Dinh H."/>
            <person name="Doddapaneni H."/>
            <person name="Downs B."/>
            <person name="Dugan-Rocha S."/>
            <person name="Elkadiri S."/>
            <person name="Gnanaolivu R.D."/>
            <person name="Hernandez B."/>
            <person name="Javaid M."/>
            <person name="Jayaseelan J.C."/>
            <person name="Lee S."/>
            <person name="Li M."/>
            <person name="Ming W."/>
            <person name="Munidasa M."/>
            <person name="Muniz J."/>
            <person name="Nguyen L."/>
            <person name="Ongeri F."/>
            <person name="Osuji N."/>
            <person name="Pu L.-L."/>
            <person name="Puazo M."/>
            <person name="Qu C."/>
            <person name="Quiroz J."/>
            <person name="Raj R."/>
            <person name="Weissenberger G."/>
            <person name="Xin Y."/>
            <person name="Zou X."/>
            <person name="Han Y."/>
            <person name="Richards S."/>
            <person name="Worley K."/>
            <person name="Muzny D."/>
            <person name="Gibbs R."/>
        </authorList>
    </citation>
    <scope>NUCLEOTIDE SEQUENCE</scope>
    <source>
        <strain evidence="5">Sampled in the wild</strain>
    </source>
</reference>
<proteinExistence type="inferred from homology"/>
<keyword evidence="3" id="KW-0378">Hydrolase</keyword>
<dbReference type="Pfam" id="PF02230">
    <property type="entry name" value="Abhydrolase_2"/>
    <property type="match status" value="1"/>
</dbReference>
<evidence type="ECO:0000256" key="1">
    <source>
        <dbReference type="ARBA" id="ARBA00006499"/>
    </source>
</evidence>
<name>A0A8K0P7N4_LADFU</name>
<dbReference type="InterPro" id="IPR003140">
    <property type="entry name" value="PLipase/COase/thioEstase"/>
</dbReference>
<dbReference type="SUPFAM" id="SSF53474">
    <property type="entry name" value="alpha/beta-Hydrolases"/>
    <property type="match status" value="1"/>
</dbReference>
<evidence type="ECO:0000256" key="2">
    <source>
        <dbReference type="ARBA" id="ARBA00012423"/>
    </source>
</evidence>
<evidence type="ECO:0000256" key="3">
    <source>
        <dbReference type="ARBA" id="ARBA00022801"/>
    </source>
</evidence>